<evidence type="ECO:0000259" key="5">
    <source>
        <dbReference type="PROSITE" id="PS50102"/>
    </source>
</evidence>
<dbReference type="InterPro" id="IPR035979">
    <property type="entry name" value="RBD_domain_sf"/>
</dbReference>
<keyword evidence="1" id="KW-0256">Endoplasmic reticulum</keyword>
<accession>A0ABN8NKH5</accession>
<evidence type="ECO:0000256" key="2">
    <source>
        <dbReference type="PROSITE-ProRule" id="PRU00176"/>
    </source>
</evidence>
<evidence type="ECO:0000313" key="6">
    <source>
        <dbReference type="EMBL" id="CAH3111268.1"/>
    </source>
</evidence>
<protein>
    <recommendedName>
        <fullName evidence="5">RRM domain-containing protein</fullName>
    </recommendedName>
</protein>
<dbReference type="Pfam" id="PF07912">
    <property type="entry name" value="ERp29_N"/>
    <property type="match status" value="1"/>
</dbReference>
<name>A0ABN8NKH5_9CNID</name>
<dbReference type="PANTHER" id="PTHR12211:SF0">
    <property type="entry name" value="ENDOPLASMIC RETICULUM RESIDENT PROTEIN 29"/>
    <property type="match status" value="1"/>
</dbReference>
<proteinExistence type="predicted"/>
<dbReference type="InterPro" id="IPR036249">
    <property type="entry name" value="Thioredoxin-like_sf"/>
</dbReference>
<feature type="compositionally biased region" description="Basic residues" evidence="3">
    <location>
        <begin position="394"/>
        <end position="405"/>
    </location>
</feature>
<feature type="domain" description="RRM" evidence="5">
    <location>
        <begin position="264"/>
        <end position="337"/>
    </location>
</feature>
<dbReference type="Gene3D" id="3.40.30.10">
    <property type="entry name" value="Glutaredoxin"/>
    <property type="match status" value="1"/>
</dbReference>
<dbReference type="InterPro" id="IPR012883">
    <property type="entry name" value="ERp29_N"/>
</dbReference>
<dbReference type="InterPro" id="IPR011679">
    <property type="entry name" value="ERp29_C"/>
</dbReference>
<organism evidence="6 7">
    <name type="scientific">Porites lobata</name>
    <dbReference type="NCBI Taxonomy" id="104759"/>
    <lineage>
        <taxon>Eukaryota</taxon>
        <taxon>Metazoa</taxon>
        <taxon>Cnidaria</taxon>
        <taxon>Anthozoa</taxon>
        <taxon>Hexacorallia</taxon>
        <taxon>Scleractinia</taxon>
        <taxon>Fungiina</taxon>
        <taxon>Poritidae</taxon>
        <taxon>Porites</taxon>
    </lineage>
</organism>
<keyword evidence="7" id="KW-1185">Reference proteome</keyword>
<dbReference type="SUPFAM" id="SSF47933">
    <property type="entry name" value="ERP29 C domain-like"/>
    <property type="match status" value="1"/>
</dbReference>
<reference evidence="6 7" key="1">
    <citation type="submission" date="2022-05" db="EMBL/GenBank/DDBJ databases">
        <authorList>
            <consortium name="Genoscope - CEA"/>
            <person name="William W."/>
        </authorList>
    </citation>
    <scope>NUCLEOTIDE SEQUENCE [LARGE SCALE GENOMIC DNA]</scope>
</reference>
<dbReference type="Pfam" id="PF00076">
    <property type="entry name" value="RRM_1"/>
    <property type="match status" value="1"/>
</dbReference>
<dbReference type="EMBL" id="CALNXK010000023">
    <property type="protein sequence ID" value="CAH3111268.1"/>
    <property type="molecule type" value="Genomic_DNA"/>
</dbReference>
<dbReference type="SMART" id="SM00360">
    <property type="entry name" value="RRM"/>
    <property type="match status" value="1"/>
</dbReference>
<dbReference type="Gene3D" id="3.30.70.330">
    <property type="match status" value="1"/>
</dbReference>
<keyword evidence="2" id="KW-0694">RNA-binding</keyword>
<sequence>MALLLVISAIMFAAVPVLPVEGTAKGAVPLDTLTFDKVIGKHKAVLVKFDKQYAYGEKEDEFKKFAEKASSQPDLLVAEVGVSEYGEKENDQLRERFNINKDDFPVYKLFKQNEANPVDFKGEVKADELSQFIKTNARLWIGMPNCIEKFDKLAEELLKSDSSSYADIIQKAGKALEESTDEMEKANGEIYVKIMKKIQEKGVEYVDSEVVRVQKLLKDKITDKKKDLFKKRLDILTSFQLVKQGSEKDELYRISDTKAVRMVTKVYVGNLGDNGKKEEIQREFEKYGRLRDVWVARNPPGFAFVEFEDARDADDAIKDLDGKHICGARVRVELSRHKGGGRSRGGGGGGYRGGGGRRFEERGGFGRYDDRSRSPYRSPPRRRGRSPEMDRWQSRRSRSRSPRRF</sequence>
<dbReference type="SUPFAM" id="SSF52833">
    <property type="entry name" value="Thioredoxin-like"/>
    <property type="match status" value="1"/>
</dbReference>
<gene>
    <name evidence="6" type="ORF">PLOB_00019558</name>
</gene>
<dbReference type="PROSITE" id="PS50102">
    <property type="entry name" value="RRM"/>
    <property type="match status" value="1"/>
</dbReference>
<dbReference type="CDD" id="cd12373">
    <property type="entry name" value="RRM_SRSF3_like"/>
    <property type="match status" value="1"/>
</dbReference>
<dbReference type="SUPFAM" id="SSF54928">
    <property type="entry name" value="RNA-binding domain, RBD"/>
    <property type="match status" value="1"/>
</dbReference>
<keyword evidence="4" id="KW-0732">Signal</keyword>
<evidence type="ECO:0000313" key="7">
    <source>
        <dbReference type="Proteomes" id="UP001159405"/>
    </source>
</evidence>
<feature type="chain" id="PRO_5045233876" description="RRM domain-containing protein" evidence="4">
    <location>
        <begin position="20"/>
        <end position="405"/>
    </location>
</feature>
<feature type="signal peptide" evidence="4">
    <location>
        <begin position="1"/>
        <end position="19"/>
    </location>
</feature>
<feature type="compositionally biased region" description="Basic and acidic residues" evidence="3">
    <location>
        <begin position="357"/>
        <end position="373"/>
    </location>
</feature>
<evidence type="ECO:0000256" key="4">
    <source>
        <dbReference type="SAM" id="SignalP"/>
    </source>
</evidence>
<evidence type="ECO:0000256" key="3">
    <source>
        <dbReference type="SAM" id="MobiDB-lite"/>
    </source>
</evidence>
<evidence type="ECO:0000256" key="1">
    <source>
        <dbReference type="ARBA" id="ARBA00022824"/>
    </source>
</evidence>
<dbReference type="InterPro" id="IPR016855">
    <property type="entry name" value="ERp29"/>
</dbReference>
<dbReference type="InterPro" id="IPR012677">
    <property type="entry name" value="Nucleotide-bd_a/b_plait_sf"/>
</dbReference>
<dbReference type="Pfam" id="PF07749">
    <property type="entry name" value="ERp29"/>
    <property type="match status" value="1"/>
</dbReference>
<feature type="region of interest" description="Disordered" evidence="3">
    <location>
        <begin position="336"/>
        <end position="405"/>
    </location>
</feature>
<comment type="caution">
    <text evidence="6">The sequence shown here is derived from an EMBL/GenBank/DDBJ whole genome shotgun (WGS) entry which is preliminary data.</text>
</comment>
<dbReference type="Gene3D" id="1.20.1150.12">
    <property type="entry name" value="Endoplasmic reticulum resident protein 29, C-terminal domain"/>
    <property type="match status" value="1"/>
</dbReference>
<dbReference type="PANTHER" id="PTHR12211">
    <property type="entry name" value="ENDOPLASMIC RETICULUM PROTEIN ERP29"/>
    <property type="match status" value="1"/>
</dbReference>
<feature type="compositionally biased region" description="Gly residues" evidence="3">
    <location>
        <begin position="342"/>
        <end position="356"/>
    </location>
</feature>
<dbReference type="Proteomes" id="UP001159405">
    <property type="component" value="Unassembled WGS sequence"/>
</dbReference>
<dbReference type="InterPro" id="IPR036356">
    <property type="entry name" value="ERp29_C_sf"/>
</dbReference>
<dbReference type="InterPro" id="IPR000504">
    <property type="entry name" value="RRM_dom"/>
</dbReference>